<keyword evidence="1" id="KW-0449">Lipoprotein</keyword>
<sequence>MTPVLRRAVAGLLVAALAACGSDQSEKEGTELAAETAKGIVGLLPIPFLKKGGAPAAAPNAEAMALSAMETNRGPLILASFEAQGITTVLGMIGENGAMRTYATPSSQAMILRGGILAGTRGFGHDMISADVAAVGALIRGRTTGGAAKVLRYLDGLGLERPLPLTCAVRTGAESTYPFAGQSWTGTQVIEHCEGSGAVIDNSYIVGADGAIIASRQWISPQLGYVTIQTIRG</sequence>
<comment type="caution">
    <text evidence="1">The sequence shown here is derived from an EMBL/GenBank/DDBJ whole genome shotgun (WGS) entry which is preliminary data.</text>
</comment>
<protein>
    <submittedName>
        <fullName evidence="1">YjbF family lipoprotein</fullName>
    </submittedName>
</protein>
<dbReference type="Gene3D" id="2.40.360.10">
    <property type="entry name" value="YmcC-like"/>
    <property type="match status" value="1"/>
</dbReference>
<dbReference type="SUPFAM" id="SSF159270">
    <property type="entry name" value="YmcC-like"/>
    <property type="match status" value="1"/>
</dbReference>
<dbReference type="PROSITE" id="PS51257">
    <property type="entry name" value="PROKAR_LIPOPROTEIN"/>
    <property type="match status" value="1"/>
</dbReference>
<name>A0A443J2Q4_9RHOB</name>
<dbReference type="AlphaFoldDB" id="A0A443J2Q4"/>
<reference evidence="1 2" key="1">
    <citation type="submission" date="2019-01" db="EMBL/GenBank/DDBJ databases">
        <title>Sinorhodobacter populi sp. nov. isolated from the symptomatic bark tissue of Populus euramericana canker.</title>
        <authorList>
            <person name="Xu G."/>
        </authorList>
    </citation>
    <scope>NUCLEOTIDE SEQUENCE [LARGE SCALE GENOMIC DNA]</scope>
    <source>
        <strain evidence="1 2">2D-5</strain>
    </source>
</reference>
<keyword evidence="2" id="KW-1185">Reference proteome</keyword>
<dbReference type="InterPro" id="IPR023373">
    <property type="entry name" value="YmcC_sf"/>
</dbReference>
<reference evidence="1 2" key="2">
    <citation type="submission" date="2019-01" db="EMBL/GenBank/DDBJ databases">
        <authorList>
            <person name="Li Y."/>
        </authorList>
    </citation>
    <scope>NUCLEOTIDE SEQUENCE [LARGE SCALE GENOMIC DNA]</scope>
    <source>
        <strain evidence="1 2">2D-5</strain>
    </source>
</reference>
<gene>
    <name evidence="1" type="ORF">D2T33_02005</name>
</gene>
<dbReference type="Pfam" id="PF11102">
    <property type="entry name" value="YjbF"/>
    <property type="match status" value="1"/>
</dbReference>
<dbReference type="InterPro" id="IPR021308">
    <property type="entry name" value="GfcB"/>
</dbReference>
<accession>A0A443J2Q4</accession>
<dbReference type="EMBL" id="SAUW01000002">
    <property type="protein sequence ID" value="RWR14754.1"/>
    <property type="molecule type" value="Genomic_DNA"/>
</dbReference>
<organism evidence="1 2">
    <name type="scientific">Paenirhodobacter populi</name>
    <dbReference type="NCBI Taxonomy" id="2306993"/>
    <lineage>
        <taxon>Bacteria</taxon>
        <taxon>Pseudomonadati</taxon>
        <taxon>Pseudomonadota</taxon>
        <taxon>Alphaproteobacteria</taxon>
        <taxon>Rhodobacterales</taxon>
        <taxon>Rhodobacter group</taxon>
        <taxon>Paenirhodobacter</taxon>
    </lineage>
</organism>
<evidence type="ECO:0000313" key="1">
    <source>
        <dbReference type="EMBL" id="RWR14754.1"/>
    </source>
</evidence>
<proteinExistence type="predicted"/>
<dbReference type="Proteomes" id="UP000285710">
    <property type="component" value="Unassembled WGS sequence"/>
</dbReference>
<evidence type="ECO:0000313" key="2">
    <source>
        <dbReference type="Proteomes" id="UP000285710"/>
    </source>
</evidence>
<dbReference type="RefSeq" id="WP_128268663.1">
    <property type="nucleotide sequence ID" value="NZ_SAUW01000002.1"/>
</dbReference>